<organism evidence="6 7">
    <name type="scientific">Chitinimonas prasina</name>
    <dbReference type="NCBI Taxonomy" id="1434937"/>
    <lineage>
        <taxon>Bacteria</taxon>
        <taxon>Pseudomonadati</taxon>
        <taxon>Pseudomonadota</taxon>
        <taxon>Betaproteobacteria</taxon>
        <taxon>Neisseriales</taxon>
        <taxon>Chitinibacteraceae</taxon>
        <taxon>Chitinimonas</taxon>
    </lineage>
</organism>
<accession>A0ABQ5YEU3</accession>
<evidence type="ECO:0000259" key="5">
    <source>
        <dbReference type="SMART" id="SM00839"/>
    </source>
</evidence>
<proteinExistence type="inferred from homology"/>
<dbReference type="SUPFAM" id="SSF51735">
    <property type="entry name" value="NAD(P)-binding Rossmann-fold domains"/>
    <property type="match status" value="1"/>
</dbReference>
<evidence type="ECO:0000313" key="6">
    <source>
        <dbReference type="EMBL" id="GLR12513.1"/>
    </source>
</evidence>
<dbReference type="InterPro" id="IPR033524">
    <property type="entry name" value="Glu/Leu/Phe/Val_DH_AS"/>
</dbReference>
<dbReference type="Proteomes" id="UP001156706">
    <property type="component" value="Unassembled WGS sequence"/>
</dbReference>
<dbReference type="Pfam" id="PF02812">
    <property type="entry name" value="ELFV_dehydrog_N"/>
    <property type="match status" value="1"/>
</dbReference>
<dbReference type="InterPro" id="IPR046346">
    <property type="entry name" value="Aminoacid_DH-like_N_sf"/>
</dbReference>
<dbReference type="Gene3D" id="3.40.50.720">
    <property type="entry name" value="NAD(P)-binding Rossmann-like Domain"/>
    <property type="match status" value="1"/>
</dbReference>
<evidence type="ECO:0000313" key="7">
    <source>
        <dbReference type="Proteomes" id="UP001156706"/>
    </source>
</evidence>
<protein>
    <submittedName>
        <fullName evidence="6">Leucine dehydrogenase</fullName>
    </submittedName>
</protein>
<dbReference type="CDD" id="cd01075">
    <property type="entry name" value="NAD_bind_Leu_Phe_Val_DH"/>
    <property type="match status" value="1"/>
</dbReference>
<dbReference type="PANTHER" id="PTHR42722">
    <property type="entry name" value="LEUCINE DEHYDROGENASE"/>
    <property type="match status" value="1"/>
</dbReference>
<dbReference type="PROSITE" id="PS00074">
    <property type="entry name" value="GLFV_DEHYDROGENASE"/>
    <property type="match status" value="1"/>
</dbReference>
<dbReference type="InterPro" id="IPR016211">
    <property type="entry name" value="Glu/Phe/Leu/Val/Trp_DH_bac/arc"/>
</dbReference>
<dbReference type="PRINTS" id="PR00082">
    <property type="entry name" value="GLFDHDRGNASE"/>
</dbReference>
<gene>
    <name evidence="6" type="primary">ldh</name>
    <name evidence="6" type="ORF">GCM10007907_13030</name>
</gene>
<dbReference type="InterPro" id="IPR006096">
    <property type="entry name" value="Glu/Leu/Phe/Val/Trp_DH_C"/>
</dbReference>
<sequence>MLKNQAHTLATTAIPHYDSASVGDTIADRMAAWSIAALHDPKNTIFLRTQPADQAFSLALPAIPRGAKSMTAFVFSEPNFDNHEQVVFVSEPKSGLKAILAVHNTNLGPAMGGCRMWNYASEADAVTDVLRLSRGMTYKNAVAGLPIGGGKSVIIANPKTDKTPALFEALGEALERLGGRYVTAEDVGTNTDDMAHVARKTRHVAGLGETGDPSPFTALGCFVGAQAAVKYHLKRDSMEGLVVALQGLGNVGFDYARRLRQAGARLIVTDIDQAALERARTELGAEVVPVDSIYDVEADIYAPCALGATLNPNTLGRLKVKIVAGGANNQLATADIGEFLRQKGILYVPDFVINAGGIIKVCYEHLKKPENEVEAHVRRIGDTLTEIFERAAREGVATSVEADRVAELRFKR</sequence>
<dbReference type="Pfam" id="PF00208">
    <property type="entry name" value="ELFV_dehydrog"/>
    <property type="match status" value="1"/>
</dbReference>
<evidence type="ECO:0000256" key="3">
    <source>
        <dbReference type="ARBA" id="ARBA00023027"/>
    </source>
</evidence>
<evidence type="ECO:0000256" key="1">
    <source>
        <dbReference type="ARBA" id="ARBA00006382"/>
    </source>
</evidence>
<feature type="domain" description="Glutamate/phenylalanine/leucine/valine/L-tryptophan dehydrogenase C-terminal" evidence="5">
    <location>
        <begin position="211"/>
        <end position="412"/>
    </location>
</feature>
<evidence type="ECO:0000256" key="2">
    <source>
        <dbReference type="ARBA" id="ARBA00023002"/>
    </source>
</evidence>
<name>A0ABQ5YEU3_9NEIS</name>
<dbReference type="SMART" id="SM00839">
    <property type="entry name" value="ELFV_dehydrog"/>
    <property type="match status" value="1"/>
</dbReference>
<evidence type="ECO:0000256" key="4">
    <source>
        <dbReference type="RuleBase" id="RU004417"/>
    </source>
</evidence>
<dbReference type="InterPro" id="IPR036291">
    <property type="entry name" value="NAD(P)-bd_dom_sf"/>
</dbReference>
<dbReference type="EMBL" id="BSOG01000001">
    <property type="protein sequence ID" value="GLR12513.1"/>
    <property type="molecule type" value="Genomic_DNA"/>
</dbReference>
<keyword evidence="2 4" id="KW-0560">Oxidoreductase</keyword>
<dbReference type="InterPro" id="IPR006097">
    <property type="entry name" value="Glu/Leu/Phe/Val/Trp_DH_dimer"/>
</dbReference>
<keyword evidence="7" id="KW-1185">Reference proteome</keyword>
<reference evidence="7" key="1">
    <citation type="journal article" date="2019" name="Int. J. Syst. Evol. Microbiol.">
        <title>The Global Catalogue of Microorganisms (GCM) 10K type strain sequencing project: providing services to taxonomists for standard genome sequencing and annotation.</title>
        <authorList>
            <consortium name="The Broad Institute Genomics Platform"/>
            <consortium name="The Broad Institute Genome Sequencing Center for Infectious Disease"/>
            <person name="Wu L."/>
            <person name="Ma J."/>
        </authorList>
    </citation>
    <scope>NUCLEOTIDE SEQUENCE [LARGE SCALE GENOMIC DNA]</scope>
    <source>
        <strain evidence="7">NBRC 110044</strain>
    </source>
</reference>
<keyword evidence="3" id="KW-0520">NAD</keyword>
<dbReference type="SUPFAM" id="SSF53223">
    <property type="entry name" value="Aminoacid dehydrogenase-like, N-terminal domain"/>
    <property type="match status" value="1"/>
</dbReference>
<dbReference type="Gene3D" id="3.40.50.10860">
    <property type="entry name" value="Leucine Dehydrogenase, chain A, domain 1"/>
    <property type="match status" value="1"/>
</dbReference>
<comment type="caution">
    <text evidence="6">The sequence shown here is derived from an EMBL/GenBank/DDBJ whole genome shotgun (WGS) entry which is preliminary data.</text>
</comment>
<dbReference type="InterPro" id="IPR006095">
    <property type="entry name" value="Glu/Leu/Phe/Val/Trp_DH"/>
</dbReference>
<dbReference type="PANTHER" id="PTHR42722:SF1">
    <property type="entry name" value="VALINE DEHYDROGENASE"/>
    <property type="match status" value="1"/>
</dbReference>
<comment type="similarity">
    <text evidence="1 4">Belongs to the Glu/Leu/Phe/Val dehydrogenases family.</text>
</comment>